<keyword evidence="4" id="KW-1185">Reference proteome</keyword>
<dbReference type="OrthoDB" id="3687641at2759"/>
<dbReference type="InParanoid" id="H0EHR2"/>
<evidence type="ECO:0000313" key="3">
    <source>
        <dbReference type="EMBL" id="EHL02091.1"/>
    </source>
</evidence>
<dbReference type="InterPro" id="IPR021765">
    <property type="entry name" value="UstYa-like"/>
</dbReference>
<dbReference type="Proteomes" id="UP000005446">
    <property type="component" value="Unassembled WGS sequence"/>
</dbReference>
<dbReference type="EMBL" id="AGUE01000040">
    <property type="protein sequence ID" value="EHL02091.1"/>
    <property type="molecule type" value="Genomic_DNA"/>
</dbReference>
<comment type="caution">
    <text evidence="3">The sequence shown here is derived from an EMBL/GenBank/DDBJ whole genome shotgun (WGS) entry which is preliminary data.</text>
</comment>
<dbReference type="HOGENOM" id="CLU_1713463_0_0_1"/>
<name>H0EHR2_GLAL7</name>
<protein>
    <submittedName>
        <fullName evidence="3">Uncharacterized protein</fullName>
    </submittedName>
</protein>
<sequence>MDVDHSCCVTWTVIDDVRLVLVCESIDFGPCSPVFSILVKFNGTMGEGSPYVGKGPEVDEAWHKISYDIGDQMITPEELKIIGMPESSLKVKHPQTGVEGYRVGLEVFHQLHCLNLLRQVTYKEYYTEIGNGNFASGDEELQMHTGKLVFSSN</sequence>
<proteinExistence type="inferred from homology"/>
<dbReference type="AlphaFoldDB" id="H0EHR2"/>
<evidence type="ECO:0000256" key="2">
    <source>
        <dbReference type="ARBA" id="ARBA00035112"/>
    </source>
</evidence>
<comment type="similarity">
    <text evidence="2">Belongs to the ustYa family.</text>
</comment>
<dbReference type="PANTHER" id="PTHR33365:SF4">
    <property type="entry name" value="CYCLOCHLOROTINE BIOSYNTHESIS PROTEIN O"/>
    <property type="match status" value="1"/>
</dbReference>
<accession>H0EHR2</accession>
<gene>
    <name evidence="3" type="ORF">M7I_2047</name>
</gene>
<reference evidence="3 4" key="1">
    <citation type="journal article" date="2012" name="Eukaryot. Cell">
        <title>Genome sequence of the fungus Glarea lozoyensis: the first genome sequence of a species from the Helotiaceae family.</title>
        <authorList>
            <person name="Youssar L."/>
            <person name="Gruening B.A."/>
            <person name="Erxleben A."/>
            <person name="Guenther S."/>
            <person name="Huettel W."/>
        </authorList>
    </citation>
    <scope>NUCLEOTIDE SEQUENCE [LARGE SCALE GENOMIC DNA]</scope>
    <source>
        <strain evidence="4">ATCC 74030 / MF5533</strain>
    </source>
</reference>
<comment type="pathway">
    <text evidence="1">Mycotoxin biosynthesis.</text>
</comment>
<dbReference type="Pfam" id="PF11807">
    <property type="entry name" value="UstYa"/>
    <property type="match status" value="1"/>
</dbReference>
<organism evidence="3 4">
    <name type="scientific">Glarea lozoyensis (strain ATCC 74030 / MF5533)</name>
    <dbReference type="NCBI Taxonomy" id="1104152"/>
    <lineage>
        <taxon>Eukaryota</taxon>
        <taxon>Fungi</taxon>
        <taxon>Dikarya</taxon>
        <taxon>Ascomycota</taxon>
        <taxon>Pezizomycotina</taxon>
        <taxon>Leotiomycetes</taxon>
        <taxon>Helotiales</taxon>
        <taxon>Helotiaceae</taxon>
        <taxon>Glarea</taxon>
    </lineage>
</organism>
<dbReference type="PANTHER" id="PTHR33365">
    <property type="entry name" value="YALI0B05434P"/>
    <property type="match status" value="1"/>
</dbReference>
<evidence type="ECO:0000256" key="1">
    <source>
        <dbReference type="ARBA" id="ARBA00004685"/>
    </source>
</evidence>
<evidence type="ECO:0000313" key="4">
    <source>
        <dbReference type="Proteomes" id="UP000005446"/>
    </source>
</evidence>
<dbReference type="GO" id="GO:0043386">
    <property type="term" value="P:mycotoxin biosynthetic process"/>
    <property type="evidence" value="ECO:0007669"/>
    <property type="project" value="InterPro"/>
</dbReference>